<evidence type="ECO:0000313" key="5">
    <source>
        <dbReference type="EMBL" id="RZS97455.1"/>
    </source>
</evidence>
<reference evidence="5 6" key="1">
    <citation type="submission" date="2019-02" db="EMBL/GenBank/DDBJ databases">
        <title>Genomic Encyclopedia of Archaeal and Bacterial Type Strains, Phase II (KMG-II): from individual species to whole genera.</title>
        <authorList>
            <person name="Goeker M."/>
        </authorList>
    </citation>
    <scope>NUCLEOTIDE SEQUENCE [LARGE SCALE GENOMIC DNA]</scope>
    <source>
        <strain evidence="5 6">DSM 21411</strain>
    </source>
</reference>
<evidence type="ECO:0000256" key="1">
    <source>
        <dbReference type="ARBA" id="ARBA00022741"/>
    </source>
</evidence>
<protein>
    <submittedName>
        <fullName evidence="5">Inhibitor of KinA</fullName>
    </submittedName>
</protein>
<dbReference type="SMART" id="SM00796">
    <property type="entry name" value="AHS1"/>
    <property type="match status" value="1"/>
</dbReference>
<evidence type="ECO:0000313" key="6">
    <source>
        <dbReference type="Proteomes" id="UP000292209"/>
    </source>
</evidence>
<dbReference type="InterPro" id="IPR003833">
    <property type="entry name" value="CT_C_D"/>
</dbReference>
<keyword evidence="6" id="KW-1185">Reference proteome</keyword>
<keyword evidence="3" id="KW-0067">ATP-binding</keyword>
<dbReference type="Proteomes" id="UP000292209">
    <property type="component" value="Unassembled WGS sequence"/>
</dbReference>
<accession>A0A4Q7PB85</accession>
<sequence>MDIRFFRTHSKLVEFIWPPLISEEILRALIKVQYYLEKEYGEGIKEIRKGYHTLSLRLQEDISEQDCQDLIEEFKRIPAEPQDEDAAKTWTIPVLYGGEFGKDLDQLAKIHKLKAEDVVQMHSENVYTLHFYGFLPGFMYLGGLNPHLYTKRKERPERLIPKGTVAIGGQQTGIYPQESPGGWYAIGSCPIPLFDIQKNPPVFARVGDLIRFKPIDLDTYRQIKEQVQQGNYKLKND</sequence>
<organism evidence="5 6">
    <name type="scientific">Cecembia calidifontis</name>
    <dbReference type="NCBI Taxonomy" id="1187080"/>
    <lineage>
        <taxon>Bacteria</taxon>
        <taxon>Pseudomonadati</taxon>
        <taxon>Bacteroidota</taxon>
        <taxon>Cytophagia</taxon>
        <taxon>Cytophagales</taxon>
        <taxon>Cyclobacteriaceae</taxon>
        <taxon>Cecembia</taxon>
    </lineage>
</organism>
<dbReference type="GO" id="GO:0005524">
    <property type="term" value="F:ATP binding"/>
    <property type="evidence" value="ECO:0007669"/>
    <property type="project" value="UniProtKB-KW"/>
</dbReference>
<evidence type="ECO:0000256" key="2">
    <source>
        <dbReference type="ARBA" id="ARBA00022801"/>
    </source>
</evidence>
<dbReference type="InterPro" id="IPR010016">
    <property type="entry name" value="PxpB"/>
</dbReference>
<dbReference type="Pfam" id="PF02682">
    <property type="entry name" value="CT_C_D"/>
    <property type="match status" value="1"/>
</dbReference>
<keyword evidence="2" id="KW-0378">Hydrolase</keyword>
<dbReference type="EMBL" id="SGXG01000001">
    <property type="protein sequence ID" value="RZS97455.1"/>
    <property type="molecule type" value="Genomic_DNA"/>
</dbReference>
<dbReference type="PANTHER" id="PTHR34698:SF2">
    <property type="entry name" value="5-OXOPROLINASE SUBUNIT B"/>
    <property type="match status" value="1"/>
</dbReference>
<dbReference type="InterPro" id="IPR029000">
    <property type="entry name" value="Cyclophilin-like_dom_sf"/>
</dbReference>
<name>A0A4Q7PB85_9BACT</name>
<evidence type="ECO:0000259" key="4">
    <source>
        <dbReference type="SMART" id="SM00796"/>
    </source>
</evidence>
<feature type="domain" description="Carboxyltransferase" evidence="4">
    <location>
        <begin position="1"/>
        <end position="204"/>
    </location>
</feature>
<dbReference type="GO" id="GO:0016787">
    <property type="term" value="F:hydrolase activity"/>
    <property type="evidence" value="ECO:0007669"/>
    <property type="project" value="UniProtKB-KW"/>
</dbReference>
<dbReference type="PANTHER" id="PTHR34698">
    <property type="entry name" value="5-OXOPROLINASE SUBUNIT B"/>
    <property type="match status" value="1"/>
</dbReference>
<dbReference type="NCBIfam" id="TIGR00370">
    <property type="entry name" value="5-oxoprolinase subunit PxpB"/>
    <property type="match status" value="1"/>
</dbReference>
<gene>
    <name evidence="5" type="ORF">BC751_3062</name>
</gene>
<keyword evidence="1" id="KW-0547">Nucleotide-binding</keyword>
<dbReference type="SUPFAM" id="SSF50891">
    <property type="entry name" value="Cyclophilin-like"/>
    <property type="match status" value="1"/>
</dbReference>
<comment type="caution">
    <text evidence="5">The sequence shown here is derived from an EMBL/GenBank/DDBJ whole genome shotgun (WGS) entry which is preliminary data.</text>
</comment>
<dbReference type="OrthoDB" id="9778567at2"/>
<dbReference type="RefSeq" id="WP_130276339.1">
    <property type="nucleotide sequence ID" value="NZ_SGXG01000001.1"/>
</dbReference>
<dbReference type="Gene3D" id="2.40.100.10">
    <property type="entry name" value="Cyclophilin-like"/>
    <property type="match status" value="1"/>
</dbReference>
<proteinExistence type="predicted"/>
<dbReference type="AlphaFoldDB" id="A0A4Q7PB85"/>
<evidence type="ECO:0000256" key="3">
    <source>
        <dbReference type="ARBA" id="ARBA00022840"/>
    </source>
</evidence>